<proteinExistence type="predicted"/>
<feature type="transmembrane region" description="Helical" evidence="1">
    <location>
        <begin position="84"/>
        <end position="101"/>
    </location>
</feature>
<keyword evidence="3" id="KW-1185">Reference proteome</keyword>
<dbReference type="InterPro" id="IPR008523">
    <property type="entry name" value="DUF805"/>
</dbReference>
<evidence type="ECO:0000313" key="2">
    <source>
        <dbReference type="EMBL" id="MDO6120460.1"/>
    </source>
</evidence>
<gene>
    <name evidence="2" type="ORF">GB928_004615</name>
</gene>
<keyword evidence="1" id="KW-0472">Membrane</keyword>
<evidence type="ECO:0000256" key="1">
    <source>
        <dbReference type="SAM" id="Phobius"/>
    </source>
</evidence>
<comment type="caution">
    <text evidence="2">The sequence shown here is derived from an EMBL/GenBank/DDBJ whole genome shotgun (WGS) entry which is preliminary data.</text>
</comment>
<evidence type="ECO:0000313" key="3">
    <source>
        <dbReference type="Proteomes" id="UP001177080"/>
    </source>
</evidence>
<keyword evidence="1" id="KW-1133">Transmembrane helix</keyword>
<sequence>MEKLKGIDFKYLFLSYEGRIGRRDFWISVAVMLAVGVVMSIVSSILGAIYAPLAYIVSVVSLATIYPACAAYAKRWHDRGKSGWWTLVALVPLAGILYMIWELGIQPSIEQSNAWGEKPVPAAI</sequence>
<protein>
    <submittedName>
        <fullName evidence="2">DUF805 domain-containing protein</fullName>
    </submittedName>
</protein>
<accession>A0ABT8X9P8</accession>
<dbReference type="EMBL" id="WHSC02000002">
    <property type="protein sequence ID" value="MDO6120460.1"/>
    <property type="molecule type" value="Genomic_DNA"/>
</dbReference>
<dbReference type="Proteomes" id="UP001177080">
    <property type="component" value="Unassembled WGS sequence"/>
</dbReference>
<dbReference type="Pfam" id="PF05656">
    <property type="entry name" value="DUF805"/>
    <property type="match status" value="1"/>
</dbReference>
<feature type="transmembrane region" description="Helical" evidence="1">
    <location>
        <begin position="25"/>
        <end position="47"/>
    </location>
</feature>
<reference evidence="2" key="1">
    <citation type="submission" date="2022-04" db="EMBL/GenBank/DDBJ databases">
        <title>Shinella lacus sp. nov., a novel member of the genus Shinella from water.</title>
        <authorList>
            <person name="Deng Y."/>
        </authorList>
    </citation>
    <scope>NUCLEOTIDE SEQUENCE</scope>
    <source>
        <strain evidence="2">JCM 31239</strain>
    </source>
</reference>
<dbReference type="PANTHER" id="PTHR34980">
    <property type="entry name" value="INNER MEMBRANE PROTEIN-RELATED-RELATED"/>
    <property type="match status" value="1"/>
</dbReference>
<name>A0ABT8X9P8_9HYPH</name>
<feature type="transmembrane region" description="Helical" evidence="1">
    <location>
        <begin position="53"/>
        <end position="72"/>
    </location>
</feature>
<organism evidence="2 3">
    <name type="scientific">Shinella curvata</name>
    <dbReference type="NCBI Taxonomy" id="1817964"/>
    <lineage>
        <taxon>Bacteria</taxon>
        <taxon>Pseudomonadati</taxon>
        <taxon>Pseudomonadota</taxon>
        <taxon>Alphaproteobacteria</taxon>
        <taxon>Hyphomicrobiales</taxon>
        <taxon>Rhizobiaceae</taxon>
        <taxon>Shinella</taxon>
    </lineage>
</organism>
<keyword evidence="1" id="KW-0812">Transmembrane</keyword>
<dbReference type="RefSeq" id="WP_244762082.1">
    <property type="nucleotide sequence ID" value="NZ_JALJCJ010000004.1"/>
</dbReference>
<dbReference type="PANTHER" id="PTHR34980:SF2">
    <property type="entry name" value="INNER MEMBRANE PROTEIN YHAH-RELATED"/>
    <property type="match status" value="1"/>
</dbReference>